<dbReference type="RefSeq" id="WP_168139256.1">
    <property type="nucleotide sequence ID" value="NZ_JAAVJR010000013.1"/>
</dbReference>
<gene>
    <name evidence="6" type="ORF">HC175_14715</name>
</gene>
<evidence type="ECO:0000256" key="1">
    <source>
        <dbReference type="ARBA" id="ARBA00007825"/>
    </source>
</evidence>
<dbReference type="Pfam" id="PF00775">
    <property type="entry name" value="Dioxygenase_C"/>
    <property type="match status" value="1"/>
</dbReference>
<dbReference type="PANTHER" id="PTHR33711">
    <property type="entry name" value="DIOXYGENASE, PUTATIVE (AFU_ORTHOLOGUE AFUA_2G02910)-RELATED"/>
    <property type="match status" value="1"/>
</dbReference>
<dbReference type="GO" id="GO:0051213">
    <property type="term" value="F:dioxygenase activity"/>
    <property type="evidence" value="ECO:0007669"/>
    <property type="project" value="UniProtKB-KW"/>
</dbReference>
<reference evidence="6 7" key="1">
    <citation type="submission" date="2020-03" db="EMBL/GenBank/DDBJ databases">
        <title>Salinimicrobium sp. nov, isolated from SCS.</title>
        <authorList>
            <person name="Cao W.R."/>
        </authorList>
    </citation>
    <scope>NUCLEOTIDE SEQUENCE [LARGE SCALE GENOMIC DNA]</scope>
    <source>
        <strain evidence="7">J15B91</strain>
    </source>
</reference>
<evidence type="ECO:0000256" key="3">
    <source>
        <dbReference type="ARBA" id="ARBA00023002"/>
    </source>
</evidence>
<dbReference type="PROSITE" id="PS51257">
    <property type="entry name" value="PROKAR_LIPOPROTEIN"/>
    <property type="match status" value="1"/>
</dbReference>
<dbReference type="EMBL" id="JAAVJR010000013">
    <property type="protein sequence ID" value="NJW54168.1"/>
    <property type="molecule type" value="Genomic_DNA"/>
</dbReference>
<name>A0ABX1D0Y2_9FLAO</name>
<evidence type="ECO:0000313" key="6">
    <source>
        <dbReference type="EMBL" id="NJW54168.1"/>
    </source>
</evidence>
<dbReference type="InterPro" id="IPR015889">
    <property type="entry name" value="Intradiol_dOase_core"/>
</dbReference>
<feature type="chain" id="PRO_5045814273" evidence="4">
    <location>
        <begin position="21"/>
        <end position="206"/>
    </location>
</feature>
<evidence type="ECO:0000256" key="2">
    <source>
        <dbReference type="ARBA" id="ARBA00022964"/>
    </source>
</evidence>
<evidence type="ECO:0000259" key="5">
    <source>
        <dbReference type="Pfam" id="PF00775"/>
    </source>
</evidence>
<dbReference type="SUPFAM" id="SSF49482">
    <property type="entry name" value="Aromatic compound dioxygenase"/>
    <property type="match status" value="1"/>
</dbReference>
<keyword evidence="3" id="KW-0560">Oxidoreductase</keyword>
<keyword evidence="2 6" id="KW-0223">Dioxygenase</keyword>
<keyword evidence="7" id="KW-1185">Reference proteome</keyword>
<feature type="signal peptide" evidence="4">
    <location>
        <begin position="1"/>
        <end position="20"/>
    </location>
</feature>
<accession>A0ABX1D0Y2</accession>
<dbReference type="Proteomes" id="UP000703674">
    <property type="component" value="Unassembled WGS sequence"/>
</dbReference>
<protein>
    <submittedName>
        <fullName evidence="6">Intradiol ring-cleavage dioxygenase</fullName>
    </submittedName>
</protein>
<keyword evidence="4" id="KW-0732">Signal</keyword>
<dbReference type="InterPro" id="IPR000627">
    <property type="entry name" value="Intradiol_dOase_C"/>
</dbReference>
<evidence type="ECO:0000256" key="4">
    <source>
        <dbReference type="SAM" id="SignalP"/>
    </source>
</evidence>
<sequence length="206" mass="22874">MTKSSSILLLFLLLTSCANAQEVSPQLVGGPCEGCEAVLEYGDMELEAVDTLPEFESAAKKLKLSGTIYEPDGKTPAEGVIIYINHTNAIGIYPTKGDEEGWAKRHGYLRGWAKTGKDGKFTFYTQVPGEYPSRNTPAHIHPYILEPNGKYYWLETYFFEGDELLSNEHVSSNPRGGTSGVVDLREQDGMKVIERDFILGKNVPEY</sequence>
<comment type="similarity">
    <text evidence="1">Belongs to the intradiol ring-cleavage dioxygenase family.</text>
</comment>
<dbReference type="Gene3D" id="2.60.130.10">
    <property type="entry name" value="Aromatic compound dioxygenase"/>
    <property type="match status" value="1"/>
</dbReference>
<dbReference type="InterPro" id="IPR050770">
    <property type="entry name" value="Intradiol_RC_Dioxygenase"/>
</dbReference>
<evidence type="ECO:0000313" key="7">
    <source>
        <dbReference type="Proteomes" id="UP000703674"/>
    </source>
</evidence>
<organism evidence="6 7">
    <name type="scientific">Salinimicrobium oceani</name>
    <dbReference type="NCBI Taxonomy" id="2722702"/>
    <lineage>
        <taxon>Bacteria</taxon>
        <taxon>Pseudomonadati</taxon>
        <taxon>Bacteroidota</taxon>
        <taxon>Flavobacteriia</taxon>
        <taxon>Flavobacteriales</taxon>
        <taxon>Flavobacteriaceae</taxon>
        <taxon>Salinimicrobium</taxon>
    </lineage>
</organism>
<proteinExistence type="inferred from homology"/>
<dbReference type="PANTHER" id="PTHR33711:SF10">
    <property type="entry name" value="INTRADIOL RING-CLEAVAGE DIOXYGENASES DOMAIN-CONTAINING PROTEIN"/>
    <property type="match status" value="1"/>
</dbReference>
<comment type="caution">
    <text evidence="6">The sequence shown here is derived from an EMBL/GenBank/DDBJ whole genome shotgun (WGS) entry which is preliminary data.</text>
</comment>
<feature type="domain" description="Intradiol ring-cleavage dioxygenases" evidence="5">
    <location>
        <begin position="58"/>
        <end position="195"/>
    </location>
</feature>